<dbReference type="AlphaFoldDB" id="A0A0R1U3T8"/>
<dbReference type="STRING" id="1423724.FC32_GL001707"/>
<protein>
    <recommendedName>
        <fullName evidence="1">DUF4097 domain-containing protein</fullName>
    </recommendedName>
</protein>
<keyword evidence="3" id="KW-1185">Reference proteome</keyword>
<comment type="caution">
    <text evidence="2">The sequence shown here is derived from an EMBL/GenBank/DDBJ whole genome shotgun (WGS) entry which is preliminary data.</text>
</comment>
<dbReference type="Proteomes" id="UP000051324">
    <property type="component" value="Unassembled WGS sequence"/>
</dbReference>
<evidence type="ECO:0000313" key="2">
    <source>
        <dbReference type="EMBL" id="KRL87284.1"/>
    </source>
</evidence>
<dbReference type="Pfam" id="PF13349">
    <property type="entry name" value="DUF4097"/>
    <property type="match status" value="1"/>
</dbReference>
<dbReference type="eggNOG" id="COG3595">
    <property type="taxonomic scope" value="Bacteria"/>
</dbReference>
<dbReference type="EMBL" id="AZFT01000004">
    <property type="protein sequence ID" value="KRL87284.1"/>
    <property type="molecule type" value="Genomic_DNA"/>
</dbReference>
<dbReference type="InterPro" id="IPR025164">
    <property type="entry name" value="Toastrack_DUF4097"/>
</dbReference>
<dbReference type="OrthoDB" id="2318916at2"/>
<name>A0A0R1U3T8_9LACO</name>
<feature type="domain" description="DUF4097" evidence="1">
    <location>
        <begin position="70"/>
        <end position="322"/>
    </location>
</feature>
<evidence type="ECO:0000259" key="1">
    <source>
        <dbReference type="Pfam" id="PF13349"/>
    </source>
</evidence>
<sequence length="323" mass="34982">MKKIFKAGGITIILGVIIAIVGAVFNGVRAVEFVNLKPQIVQKGKKITKNYSATDFTTIKFDNNNADGSAYDVEIKQGSSYKVTYTGNSKYEPKVSVSNDSLTITPSKRNHSTVGFYYTNYESRVGKITITVPENVKLDKLSLEGFVRSLVLSDLNITELTSDKHTYADAATFKNLTVDQLELNLGVGDELFIKDSKLSNGTLDFSGDLRVSGGELTDIAITSNQDGDVDFLNGTTITNGSVKLTDADFTANGVTFHGKYEVTNKDGDNNVSNVTVQGYRIVTTDGTNTLFDQVQNNGGTLEQNTDQADVLTLTNTDGDNTVK</sequence>
<reference evidence="2 3" key="1">
    <citation type="journal article" date="2015" name="Genome Announc.">
        <title>Expanding the biotechnology potential of lactobacilli through comparative genomics of 213 strains and associated genera.</title>
        <authorList>
            <person name="Sun Z."/>
            <person name="Harris H.M."/>
            <person name="McCann A."/>
            <person name="Guo C."/>
            <person name="Argimon S."/>
            <person name="Zhang W."/>
            <person name="Yang X."/>
            <person name="Jeffery I.B."/>
            <person name="Cooney J.C."/>
            <person name="Kagawa T.F."/>
            <person name="Liu W."/>
            <person name="Song Y."/>
            <person name="Salvetti E."/>
            <person name="Wrobel A."/>
            <person name="Rasinkangas P."/>
            <person name="Parkhill J."/>
            <person name="Rea M.C."/>
            <person name="O'Sullivan O."/>
            <person name="Ritari J."/>
            <person name="Douillard F.P."/>
            <person name="Paul Ross R."/>
            <person name="Yang R."/>
            <person name="Briner A.E."/>
            <person name="Felis G.E."/>
            <person name="de Vos W.M."/>
            <person name="Barrangou R."/>
            <person name="Klaenhammer T.R."/>
            <person name="Caufield P.W."/>
            <person name="Cui Y."/>
            <person name="Zhang H."/>
            <person name="O'Toole P.W."/>
        </authorList>
    </citation>
    <scope>NUCLEOTIDE SEQUENCE [LARGE SCALE GENOMIC DNA]</scope>
    <source>
        <strain evidence="2 3">DSM 16634</strain>
    </source>
</reference>
<gene>
    <name evidence="2" type="ORF">FC32_GL001707</name>
</gene>
<dbReference type="PATRIC" id="fig|1423724.4.peg.1780"/>
<accession>A0A0R1U3T8</accession>
<organism evidence="2 3">
    <name type="scientific">Ligilactobacillus apodemi DSM 16634 = JCM 16172</name>
    <dbReference type="NCBI Taxonomy" id="1423724"/>
    <lineage>
        <taxon>Bacteria</taxon>
        <taxon>Bacillati</taxon>
        <taxon>Bacillota</taxon>
        <taxon>Bacilli</taxon>
        <taxon>Lactobacillales</taxon>
        <taxon>Lactobacillaceae</taxon>
        <taxon>Ligilactobacillus</taxon>
    </lineage>
</organism>
<dbReference type="RefSeq" id="WP_025087022.1">
    <property type="nucleotide sequence ID" value="NZ_AZFT01000004.1"/>
</dbReference>
<evidence type="ECO:0000313" key="3">
    <source>
        <dbReference type="Proteomes" id="UP000051324"/>
    </source>
</evidence>
<proteinExistence type="predicted"/>